<dbReference type="PANTHER" id="PTHR36918:SF1">
    <property type="entry name" value="PROTEIN-EXPORT PROTEIN SECB"/>
    <property type="match status" value="1"/>
</dbReference>
<organism evidence="7 8">
    <name type="scientific">Sorlinia euscelidii</name>
    <dbReference type="NCBI Taxonomy" id="3081148"/>
    <lineage>
        <taxon>Bacteria</taxon>
        <taxon>Pseudomonadati</taxon>
        <taxon>Pseudomonadota</taxon>
        <taxon>Alphaproteobacteria</taxon>
        <taxon>Acetobacterales</taxon>
        <taxon>Acetobacteraceae</taxon>
        <taxon>Sorlinia</taxon>
    </lineage>
</organism>
<name>A0ABU7U5A3_9PROT</name>
<comment type="function">
    <text evidence="6">One of the proteins required for the normal export of preproteins out of the cell cytoplasm. It is a molecular chaperone that binds to a subset of precursor proteins, maintaining them in a translocation-competent state. It also specifically binds to its receptor SecA.</text>
</comment>
<dbReference type="Gene3D" id="3.10.420.10">
    <property type="entry name" value="SecB-like"/>
    <property type="match status" value="1"/>
</dbReference>
<evidence type="ECO:0000313" key="7">
    <source>
        <dbReference type="EMBL" id="MEE8659246.1"/>
    </source>
</evidence>
<keyword evidence="3 6" id="KW-0653">Protein transport</keyword>
<dbReference type="InterPro" id="IPR035958">
    <property type="entry name" value="SecB-like_sf"/>
</dbReference>
<reference evidence="7 8" key="1">
    <citation type="submission" date="2023-10" db="EMBL/GenBank/DDBJ databases">
        <title>Sorlinia euscelidii gen. nov., sp. nov., an acetic acid bacteria isolated from the gut of Euscelidius variegatus emitter.</title>
        <authorList>
            <person name="Michoud G."/>
            <person name="Marasco R."/>
            <person name="Seferji K."/>
            <person name="Gonella E."/>
            <person name="Garuglieri E."/>
            <person name="Alma A."/>
            <person name="Mapelli F."/>
            <person name="Borin S."/>
            <person name="Daffonchio D."/>
            <person name="Crotti E."/>
        </authorList>
    </citation>
    <scope>NUCLEOTIDE SEQUENCE [LARGE SCALE GENOMIC DNA]</scope>
    <source>
        <strain evidence="7 8">EV16P</strain>
    </source>
</reference>
<evidence type="ECO:0000256" key="2">
    <source>
        <dbReference type="ARBA" id="ARBA00022448"/>
    </source>
</evidence>
<dbReference type="EMBL" id="JAWJZY010000003">
    <property type="protein sequence ID" value="MEE8659246.1"/>
    <property type="molecule type" value="Genomic_DNA"/>
</dbReference>
<protein>
    <recommendedName>
        <fullName evidence="6">Protein-export protein SecB</fullName>
    </recommendedName>
</protein>
<evidence type="ECO:0000256" key="4">
    <source>
        <dbReference type="ARBA" id="ARBA00023010"/>
    </source>
</evidence>
<proteinExistence type="inferred from homology"/>
<keyword evidence="8" id="KW-1185">Reference proteome</keyword>
<keyword evidence="2 6" id="KW-0813">Transport</keyword>
<dbReference type="SUPFAM" id="SSF54611">
    <property type="entry name" value="SecB-like"/>
    <property type="match status" value="1"/>
</dbReference>
<sequence>MTKASNEQNENSGAAPSASSLSVNVQFIKDLSFEIPGGAATFASIKAAPQIGVNIDVQAHKLDEKQPVYEVAITVKAEAQEAPEKESGMAGKPIFILELTYASVVTIADVPEEAIEPILLIEVPRLLFPFVRSIITDVTRDGGFAPVVLHPIDFVGLWQSKRAQQFPQTEGNA</sequence>
<dbReference type="RefSeq" id="WP_394820079.1">
    <property type="nucleotide sequence ID" value="NZ_JAWJZY010000003.1"/>
</dbReference>
<evidence type="ECO:0000313" key="8">
    <source>
        <dbReference type="Proteomes" id="UP001312908"/>
    </source>
</evidence>
<keyword evidence="4 6" id="KW-0811">Translocation</keyword>
<dbReference type="PANTHER" id="PTHR36918">
    <property type="match status" value="1"/>
</dbReference>
<dbReference type="NCBIfam" id="NF004392">
    <property type="entry name" value="PRK05751.1-3"/>
    <property type="match status" value="1"/>
</dbReference>
<dbReference type="HAMAP" id="MF_00821">
    <property type="entry name" value="SecB"/>
    <property type="match status" value="1"/>
</dbReference>
<comment type="subunit">
    <text evidence="6">Homotetramer, a dimer of dimers. One homotetramer interacts with 1 SecA dimer.</text>
</comment>
<dbReference type="Pfam" id="PF02556">
    <property type="entry name" value="SecB"/>
    <property type="match status" value="1"/>
</dbReference>
<gene>
    <name evidence="6 7" type="primary">secB</name>
    <name evidence="7" type="ORF">DOFOFD_09495</name>
</gene>
<dbReference type="InterPro" id="IPR003708">
    <property type="entry name" value="SecB"/>
</dbReference>
<keyword evidence="6" id="KW-0963">Cytoplasm</keyword>
<evidence type="ECO:0000256" key="3">
    <source>
        <dbReference type="ARBA" id="ARBA00022927"/>
    </source>
</evidence>
<keyword evidence="5 6" id="KW-0143">Chaperone</keyword>
<comment type="similarity">
    <text evidence="1 6">Belongs to the SecB family.</text>
</comment>
<evidence type="ECO:0000256" key="6">
    <source>
        <dbReference type="HAMAP-Rule" id="MF_00821"/>
    </source>
</evidence>
<evidence type="ECO:0000256" key="5">
    <source>
        <dbReference type="ARBA" id="ARBA00023186"/>
    </source>
</evidence>
<comment type="subcellular location">
    <subcellularLocation>
        <location evidence="6">Cytoplasm</location>
    </subcellularLocation>
</comment>
<accession>A0ABU7U5A3</accession>
<dbReference type="Proteomes" id="UP001312908">
    <property type="component" value="Unassembled WGS sequence"/>
</dbReference>
<comment type="caution">
    <text evidence="7">The sequence shown here is derived from an EMBL/GenBank/DDBJ whole genome shotgun (WGS) entry which is preliminary data.</text>
</comment>
<evidence type="ECO:0000256" key="1">
    <source>
        <dbReference type="ARBA" id="ARBA00009990"/>
    </source>
</evidence>